<sequence length="468" mass="52840">MLRAFEQVPAMRIDISKTIKNTTANLLDAFVDSAFEFVDQPLLPSQRNFAPVDELGGPVAIANIQGSIPDNFPEGVYIRNGANPLFGGLKSTKSLFGKSSRIWVEGEGMLHALYFSKDDDHGINWTVHYNNRYVETETFNQEKQRNKPSFLPIIKGDFPALLSASLLNLLRFGKVDKYMSNTNVFEHSGKVYAIAENHVPQEIDISTLETLGNWDLSTAWNRCFTSHPKRAPGTGELVITGMKAIKPYIEVGVISADGKKFVHRADLKLGRCTFFHDFGVTQRYNVFLDFPLTIDITRFVSGGGLMKYDKEGYARIGVMPRYGDADSITWFNVETNCTFHIFNCFEDGDEENETAKRHDRIDFNVNLCAYENEQVVVWGCRALESVVPGPSKENFDTSINDGLLYDRPHEWRLNMRTGEVWETNLTADTEFSMDFPIINENFGGFKNRFGYTQVIDSEASSTAGIRLL</sequence>
<feature type="binding site" evidence="5">
    <location>
        <position position="227"/>
    </location>
    <ligand>
        <name>Fe cation</name>
        <dbReference type="ChEBI" id="CHEBI:24875"/>
        <note>catalytic</note>
    </ligand>
</feature>
<dbReference type="GO" id="GO:0046872">
    <property type="term" value="F:metal ion binding"/>
    <property type="evidence" value="ECO:0007669"/>
    <property type="project" value="UniProtKB-KW"/>
</dbReference>
<dbReference type="GO" id="GO:0010436">
    <property type="term" value="F:carotenoid dioxygenase activity"/>
    <property type="evidence" value="ECO:0007669"/>
    <property type="project" value="TreeGrafter"/>
</dbReference>
<evidence type="ECO:0000313" key="7">
    <source>
        <dbReference type="Proteomes" id="UP000237000"/>
    </source>
</evidence>
<feature type="binding site" evidence="5">
    <location>
        <position position="276"/>
    </location>
    <ligand>
        <name>Fe cation</name>
        <dbReference type="ChEBI" id="CHEBI:24875"/>
        <note>catalytic</note>
    </ligand>
</feature>
<keyword evidence="3" id="KW-0223">Dioxygenase</keyword>
<evidence type="ECO:0000256" key="4">
    <source>
        <dbReference type="ARBA" id="ARBA00023004"/>
    </source>
</evidence>
<dbReference type="GO" id="GO:0016121">
    <property type="term" value="P:carotene catabolic process"/>
    <property type="evidence" value="ECO:0007669"/>
    <property type="project" value="TreeGrafter"/>
</dbReference>
<reference evidence="7" key="1">
    <citation type="submission" date="2016-06" db="EMBL/GenBank/DDBJ databases">
        <title>Parallel loss of symbiosis genes in relatives of nitrogen-fixing non-legume Parasponia.</title>
        <authorList>
            <person name="Van Velzen R."/>
            <person name="Holmer R."/>
            <person name="Bu F."/>
            <person name="Rutten L."/>
            <person name="Van Zeijl A."/>
            <person name="Liu W."/>
            <person name="Santuari L."/>
            <person name="Cao Q."/>
            <person name="Sharma T."/>
            <person name="Shen D."/>
            <person name="Roswanjaya Y."/>
            <person name="Wardhani T."/>
            <person name="Kalhor M.S."/>
            <person name="Jansen J."/>
            <person name="Van den Hoogen J."/>
            <person name="Gungor B."/>
            <person name="Hartog M."/>
            <person name="Hontelez J."/>
            <person name="Verver J."/>
            <person name="Yang W.-C."/>
            <person name="Schijlen E."/>
            <person name="Repin R."/>
            <person name="Schilthuizen M."/>
            <person name="Schranz E."/>
            <person name="Heidstra R."/>
            <person name="Miyata K."/>
            <person name="Fedorova E."/>
            <person name="Kohlen W."/>
            <person name="Bisseling T."/>
            <person name="Smit S."/>
            <person name="Geurts R."/>
        </authorList>
    </citation>
    <scope>NUCLEOTIDE SEQUENCE [LARGE SCALE GENOMIC DNA]</scope>
    <source>
        <strain evidence="7">cv. RG33-2</strain>
    </source>
</reference>
<keyword evidence="4 5" id="KW-0408">Iron</keyword>
<accession>A0A2P5EAR6</accession>
<dbReference type="PANTHER" id="PTHR10543">
    <property type="entry name" value="BETA-CAROTENE DIOXYGENASE"/>
    <property type="match status" value="1"/>
</dbReference>
<comment type="caution">
    <text evidence="6">The sequence shown here is derived from an EMBL/GenBank/DDBJ whole genome shotgun (WGS) entry which is preliminary data.</text>
</comment>
<keyword evidence="7" id="KW-1185">Reference proteome</keyword>
<dbReference type="Pfam" id="PF03055">
    <property type="entry name" value="RPE65"/>
    <property type="match status" value="1"/>
</dbReference>
<gene>
    <name evidence="6" type="ORF">TorRG33x02_215770</name>
</gene>
<dbReference type="InParanoid" id="A0A2P5EAR6"/>
<evidence type="ECO:0000256" key="2">
    <source>
        <dbReference type="ARBA" id="ARBA00022723"/>
    </source>
</evidence>
<protein>
    <submittedName>
        <fullName evidence="6">Carotenoid oxygenase</fullName>
    </submittedName>
</protein>
<organism evidence="6 7">
    <name type="scientific">Trema orientale</name>
    <name type="common">Charcoal tree</name>
    <name type="synonym">Celtis orientalis</name>
    <dbReference type="NCBI Taxonomy" id="63057"/>
    <lineage>
        <taxon>Eukaryota</taxon>
        <taxon>Viridiplantae</taxon>
        <taxon>Streptophyta</taxon>
        <taxon>Embryophyta</taxon>
        <taxon>Tracheophyta</taxon>
        <taxon>Spermatophyta</taxon>
        <taxon>Magnoliopsida</taxon>
        <taxon>eudicotyledons</taxon>
        <taxon>Gunneridae</taxon>
        <taxon>Pentapetalae</taxon>
        <taxon>rosids</taxon>
        <taxon>fabids</taxon>
        <taxon>Rosales</taxon>
        <taxon>Cannabaceae</taxon>
        <taxon>Trema</taxon>
    </lineage>
</organism>
<evidence type="ECO:0000313" key="6">
    <source>
        <dbReference type="EMBL" id="PON82648.1"/>
    </source>
</evidence>
<dbReference type="PANTHER" id="PTHR10543:SF142">
    <property type="entry name" value="OS06G0162550 PROTEIN"/>
    <property type="match status" value="1"/>
</dbReference>
<proteinExistence type="inferred from homology"/>
<dbReference type="Proteomes" id="UP000237000">
    <property type="component" value="Unassembled WGS sequence"/>
</dbReference>
<comment type="similarity">
    <text evidence="1">Belongs to the carotenoid oxygenase family.</text>
</comment>
<dbReference type="EMBL" id="JXTC01000190">
    <property type="protein sequence ID" value="PON82648.1"/>
    <property type="molecule type" value="Genomic_DNA"/>
</dbReference>
<evidence type="ECO:0000256" key="1">
    <source>
        <dbReference type="ARBA" id="ARBA00006787"/>
    </source>
</evidence>
<dbReference type="InterPro" id="IPR004294">
    <property type="entry name" value="Carotenoid_Oase"/>
</dbReference>
<evidence type="ECO:0000256" key="3">
    <source>
        <dbReference type="ARBA" id="ARBA00022964"/>
    </source>
</evidence>
<keyword evidence="2 5" id="KW-0479">Metal-binding</keyword>
<dbReference type="OrthoDB" id="1069523at2759"/>
<dbReference type="AlphaFoldDB" id="A0A2P5EAR6"/>
<evidence type="ECO:0000256" key="5">
    <source>
        <dbReference type="PIRSR" id="PIRSR604294-1"/>
    </source>
</evidence>
<comment type="cofactor">
    <cofactor evidence="5">
        <name>Fe(2+)</name>
        <dbReference type="ChEBI" id="CHEBI:29033"/>
    </cofactor>
    <text evidence="5">Binds 1 Fe(2+) ion per subunit.</text>
</comment>
<dbReference type="GO" id="GO:0009570">
    <property type="term" value="C:chloroplast stroma"/>
    <property type="evidence" value="ECO:0007669"/>
    <property type="project" value="TreeGrafter"/>
</dbReference>
<feature type="binding site" evidence="5">
    <location>
        <position position="340"/>
    </location>
    <ligand>
        <name>Fe cation</name>
        <dbReference type="ChEBI" id="CHEBI:24875"/>
        <note>catalytic</note>
    </ligand>
</feature>
<keyword evidence="3" id="KW-0560">Oxidoreductase</keyword>
<name>A0A2P5EAR6_TREOI</name>
<dbReference type="STRING" id="63057.A0A2P5EAR6"/>